<dbReference type="PROSITE" id="PS50041">
    <property type="entry name" value="C_TYPE_LECTIN_2"/>
    <property type="match status" value="1"/>
</dbReference>
<dbReference type="InterPro" id="IPR016187">
    <property type="entry name" value="CTDL_fold"/>
</dbReference>
<evidence type="ECO:0000313" key="3">
    <source>
        <dbReference type="EMBL" id="CAG2208842.1"/>
    </source>
</evidence>
<dbReference type="Gene3D" id="3.10.100.10">
    <property type="entry name" value="Mannose-Binding Protein A, subunit A"/>
    <property type="match status" value="1"/>
</dbReference>
<evidence type="ECO:0000313" key="4">
    <source>
        <dbReference type="Proteomes" id="UP000683360"/>
    </source>
</evidence>
<dbReference type="InterPro" id="IPR016186">
    <property type="entry name" value="C-type_lectin-like/link_sf"/>
</dbReference>
<feature type="signal peptide" evidence="1">
    <location>
        <begin position="1"/>
        <end position="18"/>
    </location>
</feature>
<comment type="caution">
    <text evidence="3">The sequence shown here is derived from an EMBL/GenBank/DDBJ whole genome shotgun (WGS) entry which is preliminary data.</text>
</comment>
<keyword evidence="1" id="KW-0732">Signal</keyword>
<dbReference type="Proteomes" id="UP000683360">
    <property type="component" value="Unassembled WGS sequence"/>
</dbReference>
<evidence type="ECO:0000256" key="1">
    <source>
        <dbReference type="SAM" id="SignalP"/>
    </source>
</evidence>
<dbReference type="EMBL" id="CAJPWZ010001124">
    <property type="protein sequence ID" value="CAG2208842.1"/>
    <property type="molecule type" value="Genomic_DNA"/>
</dbReference>
<proteinExistence type="predicted"/>
<feature type="domain" description="C-type lectin" evidence="2">
    <location>
        <begin position="122"/>
        <end position="270"/>
    </location>
</feature>
<reference evidence="3" key="1">
    <citation type="submission" date="2021-03" db="EMBL/GenBank/DDBJ databases">
        <authorList>
            <person name="Bekaert M."/>
        </authorList>
    </citation>
    <scope>NUCLEOTIDE SEQUENCE</scope>
</reference>
<dbReference type="OrthoDB" id="6153550at2759"/>
<feature type="chain" id="PRO_5035796652" description="C-type lectin domain-containing protein" evidence="1">
    <location>
        <begin position="19"/>
        <end position="276"/>
    </location>
</feature>
<dbReference type="CDD" id="cd00037">
    <property type="entry name" value="CLECT"/>
    <property type="match status" value="1"/>
</dbReference>
<sequence length="276" mass="32763">MFIGKICVSSFLISICSSFLTGIRVKKAEKQIFIKDLFIYGSVPFAAQGDLVECTLRCAIAYGCMSIFYNKASRECRGTYSGYEEEHLLLEYNVTGWSYYLIYHERCPRVSGYIYSEQFEICYKFHQVNTSRNYKEYDPICNNEGGELMKIDSEEKQHCFEKYNSFQYKCQPHRLDPERIKSEFDIGKSVLQVCNCEFDSRHFIFFQGYHYTTEENWYYNNGSIMTYFNWHPSQPSSGTYHEYEIVGMKKIDNYTWNDLYDHNYGAFLCERPILEF</sequence>
<dbReference type="AlphaFoldDB" id="A0A8S3RVM5"/>
<name>A0A8S3RVM5_MYTED</name>
<protein>
    <recommendedName>
        <fullName evidence="2">C-type lectin domain-containing protein</fullName>
    </recommendedName>
</protein>
<gene>
    <name evidence="3" type="ORF">MEDL_23018</name>
</gene>
<organism evidence="3 4">
    <name type="scientific">Mytilus edulis</name>
    <name type="common">Blue mussel</name>
    <dbReference type="NCBI Taxonomy" id="6550"/>
    <lineage>
        <taxon>Eukaryota</taxon>
        <taxon>Metazoa</taxon>
        <taxon>Spiralia</taxon>
        <taxon>Lophotrochozoa</taxon>
        <taxon>Mollusca</taxon>
        <taxon>Bivalvia</taxon>
        <taxon>Autobranchia</taxon>
        <taxon>Pteriomorphia</taxon>
        <taxon>Mytilida</taxon>
        <taxon>Mytiloidea</taxon>
        <taxon>Mytilidae</taxon>
        <taxon>Mytilinae</taxon>
        <taxon>Mytilus</taxon>
    </lineage>
</organism>
<dbReference type="SUPFAM" id="SSF56436">
    <property type="entry name" value="C-type lectin-like"/>
    <property type="match status" value="1"/>
</dbReference>
<dbReference type="InterPro" id="IPR001304">
    <property type="entry name" value="C-type_lectin-like"/>
</dbReference>
<keyword evidence="4" id="KW-1185">Reference proteome</keyword>
<accession>A0A8S3RVM5</accession>
<evidence type="ECO:0000259" key="2">
    <source>
        <dbReference type="PROSITE" id="PS50041"/>
    </source>
</evidence>